<dbReference type="OrthoDB" id="573886at2"/>
<keyword evidence="2" id="KW-0614">Plasmid</keyword>
<dbReference type="Proteomes" id="UP000002384">
    <property type="component" value="Plasmid pP742401"/>
</dbReference>
<dbReference type="eggNOG" id="ENOG50320T4">
    <property type="taxonomic scope" value="Bacteria"/>
</dbReference>
<reference evidence="3" key="1">
    <citation type="journal article" date="2011" name="MBio">
        <title>Novel metabolic attributes of the genus Cyanothece, comprising a group of unicellular nitrogen-fixing Cyanobacteria.</title>
        <authorList>
            <person name="Bandyopadhyay A."/>
            <person name="Elvitigala T."/>
            <person name="Welsh E."/>
            <person name="Stockel J."/>
            <person name="Liberton M."/>
            <person name="Min H."/>
            <person name="Sherman L.A."/>
            <person name="Pakrasi H.B."/>
        </authorList>
    </citation>
    <scope>NUCLEOTIDE SEQUENCE [LARGE SCALE GENOMIC DNA]</scope>
    <source>
        <strain evidence="3">PCC 7424</strain>
        <plasmid evidence="3">pP742401</plasmid>
    </source>
</reference>
<dbReference type="EMBL" id="CP001292">
    <property type="protein sequence ID" value="ACK73785.1"/>
    <property type="molecule type" value="Genomic_DNA"/>
</dbReference>
<keyword evidence="1" id="KW-0175">Coiled coil</keyword>
<organism evidence="2 3">
    <name type="scientific">Gloeothece citriformis (strain PCC 7424)</name>
    <name type="common">Cyanothece sp. (strain PCC 7424)</name>
    <dbReference type="NCBI Taxonomy" id="65393"/>
    <lineage>
        <taxon>Bacteria</taxon>
        <taxon>Bacillati</taxon>
        <taxon>Cyanobacteriota</taxon>
        <taxon>Cyanophyceae</taxon>
        <taxon>Oscillatoriophycideae</taxon>
        <taxon>Chroococcales</taxon>
        <taxon>Aphanothecaceae</taxon>
        <taxon>Gloeothece</taxon>
        <taxon>Gloeothece citriformis</taxon>
    </lineage>
</organism>
<keyword evidence="3" id="KW-1185">Reference proteome</keyword>
<dbReference type="AlphaFoldDB" id="B7KLW3"/>
<name>B7KLW3_GLOC7</name>
<accession>B7KLW3</accession>
<protein>
    <submittedName>
        <fullName evidence="2">Uncharacterized protein</fullName>
    </submittedName>
</protein>
<gene>
    <name evidence="2" type="ordered locus">PCC7424_5720</name>
</gene>
<dbReference type="KEGG" id="cyc:PCC7424_5720"/>
<feature type="coiled-coil region" evidence="1">
    <location>
        <begin position="15"/>
        <end position="78"/>
    </location>
</feature>
<geneLocation type="plasmid" evidence="2 3">
    <name>pP742401</name>
</geneLocation>
<evidence type="ECO:0000313" key="2">
    <source>
        <dbReference type="EMBL" id="ACK73785.1"/>
    </source>
</evidence>
<evidence type="ECO:0000313" key="3">
    <source>
        <dbReference type="Proteomes" id="UP000002384"/>
    </source>
</evidence>
<dbReference type="RefSeq" id="WP_012599686.1">
    <property type="nucleotide sequence ID" value="NC_011738.1"/>
</dbReference>
<sequence>MSEPTEMTTHDPVTVEDLALVIEELEQYRERLLNETVTTAQRAKLSKSKAMSNLEPILAQIDNQLQILRDQQANLSSTH</sequence>
<dbReference type="HOGENOM" id="CLU_177101_1_0_3"/>
<proteinExistence type="predicted"/>
<evidence type="ECO:0000256" key="1">
    <source>
        <dbReference type="SAM" id="Coils"/>
    </source>
</evidence>